<dbReference type="AlphaFoldDB" id="A0A845REP4"/>
<dbReference type="GO" id="GO:0008721">
    <property type="term" value="F:D-serine ammonia-lyase activity"/>
    <property type="evidence" value="ECO:0007669"/>
    <property type="project" value="TreeGrafter"/>
</dbReference>
<gene>
    <name evidence="1" type="ORF">D3Z39_06225</name>
</gene>
<evidence type="ECO:0000313" key="2">
    <source>
        <dbReference type="Proteomes" id="UP000446348"/>
    </source>
</evidence>
<reference evidence="1 2" key="1">
    <citation type="submission" date="2018-08" db="EMBL/GenBank/DDBJ databases">
        <title>Murine metabolic-syndrome-specific gut microbial biobank.</title>
        <authorList>
            <person name="Liu C."/>
        </authorList>
    </citation>
    <scope>NUCLEOTIDE SEQUENCE [LARGE SCALE GENOMIC DNA]</scope>
    <source>
        <strain evidence="1 2">X69</strain>
    </source>
</reference>
<evidence type="ECO:0000313" key="1">
    <source>
        <dbReference type="EMBL" id="NBI78470.1"/>
    </source>
</evidence>
<dbReference type="RefSeq" id="WP_160209319.1">
    <property type="nucleotide sequence ID" value="NZ_QXWZ01000008.1"/>
</dbReference>
<evidence type="ECO:0008006" key="3">
    <source>
        <dbReference type="Google" id="ProtNLM"/>
    </source>
</evidence>
<proteinExistence type="predicted"/>
<sequence length="115" mass="13023">MNYKELDTPALIIDREKMMDNLHFMQDYANRQGVALRPHTKTHKMPAIARLQEQLGAKGVTVAKVGEAEVMAQQAENLLHHFFKSAMINSTSIFYQADKERRKALLPGPDSARNS</sequence>
<dbReference type="PANTHER" id="PTHR28004:SF2">
    <property type="entry name" value="D-SERINE DEHYDRATASE"/>
    <property type="match status" value="1"/>
</dbReference>
<dbReference type="OrthoDB" id="9788869at2"/>
<dbReference type="InterPro" id="IPR029066">
    <property type="entry name" value="PLP-binding_barrel"/>
</dbReference>
<name>A0A845REP4_9FIRM</name>
<dbReference type="GO" id="GO:0036088">
    <property type="term" value="P:D-serine catabolic process"/>
    <property type="evidence" value="ECO:0007669"/>
    <property type="project" value="TreeGrafter"/>
</dbReference>
<organism evidence="1 2">
    <name type="scientific">Anaerotruncus colihominis</name>
    <dbReference type="NCBI Taxonomy" id="169435"/>
    <lineage>
        <taxon>Bacteria</taxon>
        <taxon>Bacillati</taxon>
        <taxon>Bacillota</taxon>
        <taxon>Clostridia</taxon>
        <taxon>Eubacteriales</taxon>
        <taxon>Oscillospiraceae</taxon>
        <taxon>Anaerotruncus</taxon>
    </lineage>
</organism>
<accession>A0A845REP4</accession>
<protein>
    <recommendedName>
        <fullName evidence="3">D-threonine aldolase</fullName>
    </recommendedName>
</protein>
<comment type="caution">
    <text evidence="1">The sequence shown here is derived from an EMBL/GenBank/DDBJ whole genome shotgun (WGS) entry which is preliminary data.</text>
</comment>
<dbReference type="Proteomes" id="UP000446348">
    <property type="component" value="Unassembled WGS sequence"/>
</dbReference>
<dbReference type="PANTHER" id="PTHR28004">
    <property type="entry name" value="ZGC:162816-RELATED"/>
    <property type="match status" value="1"/>
</dbReference>
<dbReference type="EMBL" id="QXWZ01000008">
    <property type="protein sequence ID" value="NBI78470.1"/>
    <property type="molecule type" value="Genomic_DNA"/>
</dbReference>
<dbReference type="SUPFAM" id="SSF51419">
    <property type="entry name" value="PLP-binding barrel"/>
    <property type="match status" value="1"/>
</dbReference>
<dbReference type="InterPro" id="IPR051466">
    <property type="entry name" value="D-amino_acid_metab_enzyme"/>
</dbReference>
<dbReference type="Gene3D" id="3.20.20.10">
    <property type="entry name" value="Alanine racemase"/>
    <property type="match status" value="1"/>
</dbReference>